<dbReference type="EMBL" id="CP002403">
    <property type="protein sequence ID" value="ADU23542.1"/>
    <property type="molecule type" value="Genomic_DNA"/>
</dbReference>
<feature type="domain" description="N-acetyltransferase" evidence="3">
    <location>
        <begin position="1"/>
        <end position="154"/>
    </location>
</feature>
<reference evidence="4 5" key="1">
    <citation type="journal article" date="2011" name="J. Bacteriol.">
        <title>Complete genome of the cellulolytic ruminal bacterium Ruminococcus albus 7.</title>
        <authorList>
            <person name="Suen G."/>
            <person name="Stevenson D.M."/>
            <person name="Bruce D.C."/>
            <person name="Chertkov O."/>
            <person name="Copeland A."/>
            <person name="Cheng J.F."/>
            <person name="Detter C."/>
            <person name="Detter J.C."/>
            <person name="Goodwin L.A."/>
            <person name="Han C.S."/>
            <person name="Hauser L.J."/>
            <person name="Ivanova N.N."/>
            <person name="Kyrpides N.C."/>
            <person name="Land M.L."/>
            <person name="Lapidus A."/>
            <person name="Lucas S."/>
            <person name="Ovchinnikova G."/>
            <person name="Pitluck S."/>
            <person name="Tapia R."/>
            <person name="Woyke T."/>
            <person name="Boyum J."/>
            <person name="Mead D."/>
            <person name="Weimer P.J."/>
        </authorList>
    </citation>
    <scope>NUCLEOTIDE SEQUENCE [LARGE SCALE GENOMIC DNA]</scope>
    <source>
        <strain evidence="5">ATCC 27210 / DSM 20455 / JCM 14654 / NCDO 2250 / 7</strain>
    </source>
</reference>
<dbReference type="PROSITE" id="PS51186">
    <property type="entry name" value="GNAT"/>
    <property type="match status" value="1"/>
</dbReference>
<dbReference type="STRING" id="697329.Rumal_3077"/>
<dbReference type="InterPro" id="IPR050832">
    <property type="entry name" value="Bact_Acetyltransf"/>
</dbReference>
<protein>
    <submittedName>
        <fullName evidence="4">GCN5-related N-acetyltransferase</fullName>
    </submittedName>
</protein>
<dbReference type="AlphaFoldDB" id="E6UEF2"/>
<dbReference type="OrthoDB" id="118633at2"/>
<keyword evidence="2" id="KW-0012">Acyltransferase</keyword>
<proteinExistence type="predicted"/>
<dbReference type="SUPFAM" id="SSF55729">
    <property type="entry name" value="Acyl-CoA N-acyltransferases (Nat)"/>
    <property type="match status" value="1"/>
</dbReference>
<dbReference type="PANTHER" id="PTHR43877">
    <property type="entry name" value="AMINOALKYLPHOSPHONATE N-ACETYLTRANSFERASE-RELATED-RELATED"/>
    <property type="match status" value="1"/>
</dbReference>
<organism evidence="4 5">
    <name type="scientific">Ruminococcus albus (strain ATCC 27210 / DSM 20455 / JCM 14654 / NCDO 2250 / 7)</name>
    <dbReference type="NCBI Taxonomy" id="697329"/>
    <lineage>
        <taxon>Bacteria</taxon>
        <taxon>Bacillati</taxon>
        <taxon>Bacillota</taxon>
        <taxon>Clostridia</taxon>
        <taxon>Eubacteriales</taxon>
        <taxon>Oscillospiraceae</taxon>
        <taxon>Ruminococcus</taxon>
    </lineage>
</organism>
<gene>
    <name evidence="4" type="ordered locus">Rumal_3077</name>
</gene>
<evidence type="ECO:0000313" key="5">
    <source>
        <dbReference type="Proteomes" id="UP000006919"/>
    </source>
</evidence>
<dbReference type="Proteomes" id="UP000006919">
    <property type="component" value="Chromosome"/>
</dbReference>
<dbReference type="Pfam" id="PF00583">
    <property type="entry name" value="Acetyltransf_1"/>
    <property type="match status" value="1"/>
</dbReference>
<dbReference type="KEGG" id="ral:Rumal_3077"/>
<dbReference type="Gene3D" id="3.40.630.30">
    <property type="match status" value="1"/>
</dbReference>
<evidence type="ECO:0000259" key="3">
    <source>
        <dbReference type="PROSITE" id="PS51186"/>
    </source>
</evidence>
<evidence type="ECO:0000256" key="1">
    <source>
        <dbReference type="ARBA" id="ARBA00022679"/>
    </source>
</evidence>
<dbReference type="RefSeq" id="WP_013499650.1">
    <property type="nucleotide sequence ID" value="NC_014833.1"/>
</dbReference>
<dbReference type="InterPro" id="IPR000182">
    <property type="entry name" value="GNAT_dom"/>
</dbReference>
<keyword evidence="1 4" id="KW-0808">Transferase</keyword>
<dbReference type="GO" id="GO:0016747">
    <property type="term" value="F:acyltransferase activity, transferring groups other than amino-acyl groups"/>
    <property type="evidence" value="ECO:0007669"/>
    <property type="project" value="InterPro"/>
</dbReference>
<sequence length="154" mass="17799">MDIRRAKRADEVYLNELYAQLEKDAVFYQPQHFVMSEKGARICDELFDSERQAVFAAEDNGEVVGFIHVKLLASKDIPCLRPEINVYIQDMVVSEKYRNKGIGTQLMETAKEYGRKNGASFVRTQVFPMNEDGLRFYRRNGFAETMITIECPLD</sequence>
<evidence type="ECO:0000256" key="2">
    <source>
        <dbReference type="ARBA" id="ARBA00023315"/>
    </source>
</evidence>
<dbReference type="HOGENOM" id="CLU_013985_36_3_9"/>
<accession>E6UEF2</accession>
<evidence type="ECO:0000313" key="4">
    <source>
        <dbReference type="EMBL" id="ADU23542.1"/>
    </source>
</evidence>
<name>E6UEF2_RUMA7</name>
<dbReference type="CDD" id="cd04301">
    <property type="entry name" value="NAT_SF"/>
    <property type="match status" value="1"/>
</dbReference>
<dbReference type="eggNOG" id="COG0456">
    <property type="taxonomic scope" value="Bacteria"/>
</dbReference>
<dbReference type="InterPro" id="IPR016181">
    <property type="entry name" value="Acyl_CoA_acyltransferase"/>
</dbReference>
<dbReference type="PANTHER" id="PTHR43877:SF2">
    <property type="entry name" value="AMINOALKYLPHOSPHONATE N-ACETYLTRANSFERASE-RELATED"/>
    <property type="match status" value="1"/>
</dbReference>